<evidence type="ECO:0000313" key="2">
    <source>
        <dbReference type="EMBL" id="KAF2134217.1"/>
    </source>
</evidence>
<dbReference type="AlphaFoldDB" id="A0A6A6ATQ5"/>
<name>A0A6A6ATQ5_9PLEO</name>
<evidence type="ECO:0000313" key="3">
    <source>
        <dbReference type="Proteomes" id="UP000799771"/>
    </source>
</evidence>
<feature type="region of interest" description="Disordered" evidence="1">
    <location>
        <begin position="234"/>
        <end position="256"/>
    </location>
</feature>
<gene>
    <name evidence="2" type="ORF">P153DRAFT_363195</name>
</gene>
<dbReference type="RefSeq" id="XP_033528604.1">
    <property type="nucleotide sequence ID" value="XM_033667321.1"/>
</dbReference>
<feature type="compositionally biased region" description="Basic and acidic residues" evidence="1">
    <location>
        <begin position="303"/>
        <end position="343"/>
    </location>
</feature>
<organism evidence="2 3">
    <name type="scientific">Dothidotthia symphoricarpi CBS 119687</name>
    <dbReference type="NCBI Taxonomy" id="1392245"/>
    <lineage>
        <taxon>Eukaryota</taxon>
        <taxon>Fungi</taxon>
        <taxon>Dikarya</taxon>
        <taxon>Ascomycota</taxon>
        <taxon>Pezizomycotina</taxon>
        <taxon>Dothideomycetes</taxon>
        <taxon>Pleosporomycetidae</taxon>
        <taxon>Pleosporales</taxon>
        <taxon>Dothidotthiaceae</taxon>
        <taxon>Dothidotthia</taxon>
    </lineage>
</organism>
<reference evidence="2" key="1">
    <citation type="journal article" date="2020" name="Stud. Mycol.">
        <title>101 Dothideomycetes genomes: a test case for predicting lifestyles and emergence of pathogens.</title>
        <authorList>
            <person name="Haridas S."/>
            <person name="Albert R."/>
            <person name="Binder M."/>
            <person name="Bloem J."/>
            <person name="Labutti K."/>
            <person name="Salamov A."/>
            <person name="Andreopoulos B."/>
            <person name="Baker S."/>
            <person name="Barry K."/>
            <person name="Bills G."/>
            <person name="Bluhm B."/>
            <person name="Cannon C."/>
            <person name="Castanera R."/>
            <person name="Culley D."/>
            <person name="Daum C."/>
            <person name="Ezra D."/>
            <person name="Gonzalez J."/>
            <person name="Henrissat B."/>
            <person name="Kuo A."/>
            <person name="Liang C."/>
            <person name="Lipzen A."/>
            <person name="Lutzoni F."/>
            <person name="Magnuson J."/>
            <person name="Mondo S."/>
            <person name="Nolan M."/>
            <person name="Ohm R."/>
            <person name="Pangilinan J."/>
            <person name="Park H.-J."/>
            <person name="Ramirez L."/>
            <person name="Alfaro M."/>
            <person name="Sun H."/>
            <person name="Tritt A."/>
            <person name="Yoshinaga Y."/>
            <person name="Zwiers L.-H."/>
            <person name="Turgeon B."/>
            <person name="Goodwin S."/>
            <person name="Spatafora J."/>
            <person name="Crous P."/>
            <person name="Grigoriev I."/>
        </authorList>
    </citation>
    <scope>NUCLEOTIDE SEQUENCE</scope>
    <source>
        <strain evidence="2">CBS 119687</strain>
    </source>
</reference>
<feature type="region of interest" description="Disordered" evidence="1">
    <location>
        <begin position="297"/>
        <end position="413"/>
    </location>
</feature>
<dbReference type="GeneID" id="54407753"/>
<sequence length="413" mass="46942">MANRSKYYVSRARMEVELTTLNGLAYDMTAPGRYNCYDNLVLPFATWVRRIHDAAHPTDRGDLVQVDESDYLQYQQWQSKFRGFETDIQSYITIVERGGQPFQDSLVAIVPPVAGPQGADIDRVQAARQYNQAWGNLYQAWVAADRTRSPFDQFSFIRLVAHAHGTRQSIANPARSRVECIRALRHEWVGRFIRARQTVVMPRPKRKHNYVYDINPPPPAKSLKTVAEGWGFGKRTPPSTTNDPAPTPQGLTPVRPSGIINRRVVHNGLQEQTVATRVDASNLPEQTGRARLRMLLGESTTTETKKKAAEEMKKADEERKKADEEEMKKKADEEEMKKAEKKPFKMSTIQEAKDRIRTQRRVLGISYRTPSPERAPSGSQTHDHAPSRSPTAQQGTGRPADYDDAHVVIRRKR</sequence>
<accession>A0A6A6ATQ5</accession>
<evidence type="ECO:0000256" key="1">
    <source>
        <dbReference type="SAM" id="MobiDB-lite"/>
    </source>
</evidence>
<keyword evidence="3" id="KW-1185">Reference proteome</keyword>
<dbReference type="Proteomes" id="UP000799771">
    <property type="component" value="Unassembled WGS sequence"/>
</dbReference>
<protein>
    <submittedName>
        <fullName evidence="2">Uncharacterized protein</fullName>
    </submittedName>
</protein>
<dbReference type="EMBL" id="ML977498">
    <property type="protein sequence ID" value="KAF2134217.1"/>
    <property type="molecule type" value="Genomic_DNA"/>
</dbReference>
<proteinExistence type="predicted"/>